<feature type="domain" description="GP-PDE" evidence="1">
    <location>
        <begin position="1"/>
        <end position="226"/>
    </location>
</feature>
<dbReference type="PROSITE" id="PS51704">
    <property type="entry name" value="GP_PDE"/>
    <property type="match status" value="1"/>
</dbReference>
<name>A0A9X2HWG0_9GAMM</name>
<dbReference type="InterPro" id="IPR030395">
    <property type="entry name" value="GP_PDE_dom"/>
</dbReference>
<accession>A0A9X2HWG0</accession>
<dbReference type="AlphaFoldDB" id="A0A9X2HWG0"/>
<dbReference type="CDD" id="cd08556">
    <property type="entry name" value="GDPD"/>
    <property type="match status" value="1"/>
</dbReference>
<keyword evidence="3" id="KW-1185">Reference proteome</keyword>
<dbReference type="EMBL" id="JAMFTH010000001">
    <property type="protein sequence ID" value="MCP8899395.1"/>
    <property type="molecule type" value="Genomic_DNA"/>
</dbReference>
<dbReference type="Proteomes" id="UP001139319">
    <property type="component" value="Unassembled WGS sequence"/>
</dbReference>
<reference evidence="2" key="1">
    <citation type="submission" date="2022-05" db="EMBL/GenBank/DDBJ databases">
        <authorList>
            <person name="Sun H.-N."/>
        </authorList>
    </citation>
    <scope>NUCLEOTIDE SEQUENCE</scope>
    <source>
        <strain evidence="2">HB14</strain>
    </source>
</reference>
<dbReference type="PANTHER" id="PTHR46211">
    <property type="entry name" value="GLYCEROPHOSPHORYL DIESTER PHOSPHODIESTERASE"/>
    <property type="match status" value="1"/>
</dbReference>
<organism evidence="2 3">
    <name type="scientific">Gilvimarinus xylanilyticus</name>
    <dbReference type="NCBI Taxonomy" id="2944139"/>
    <lineage>
        <taxon>Bacteria</taxon>
        <taxon>Pseudomonadati</taxon>
        <taxon>Pseudomonadota</taxon>
        <taxon>Gammaproteobacteria</taxon>
        <taxon>Cellvibrionales</taxon>
        <taxon>Cellvibrionaceae</taxon>
        <taxon>Gilvimarinus</taxon>
    </lineage>
</organism>
<evidence type="ECO:0000313" key="3">
    <source>
        <dbReference type="Proteomes" id="UP001139319"/>
    </source>
</evidence>
<dbReference type="GO" id="GO:0006629">
    <property type="term" value="P:lipid metabolic process"/>
    <property type="evidence" value="ECO:0007669"/>
    <property type="project" value="InterPro"/>
</dbReference>
<proteinExistence type="predicted"/>
<reference evidence="2" key="2">
    <citation type="submission" date="2023-01" db="EMBL/GenBank/DDBJ databases">
        <title>Gilvimarinus xylanilyticus HB14 isolated from Caulerpa lentillifera aquaculture base in Hainan, China.</title>
        <authorList>
            <person name="Zhang Y.-J."/>
        </authorList>
    </citation>
    <scope>NUCLEOTIDE SEQUENCE</scope>
    <source>
        <strain evidence="2">HB14</strain>
    </source>
</reference>
<sequence length="234" mass="26039">MRCIAHRGVAGPTTPENTLAAVTAALALDVDGIEVDLWFYHGRFWMTHDSLWPGEHRRLSALSHGELTGLRHPNGEPLTDLPVLLETVKDRCLLNLELKNSGGAEHLCEVLNTFTRETGITAEHIVISSFNHHELAVCQKLMPEIKRAPLIASLPLDYGASLETLAPYSINTSVELLEPELTRHIQRRGYQHWVYTANTADDWRELQSLGVDACFTDRAAALREYLGASQSPIV</sequence>
<protein>
    <submittedName>
        <fullName evidence="2">Glycerophosphodiester phosphodiesterase</fullName>
    </submittedName>
</protein>
<dbReference type="SUPFAM" id="SSF51695">
    <property type="entry name" value="PLC-like phosphodiesterases"/>
    <property type="match status" value="1"/>
</dbReference>
<evidence type="ECO:0000313" key="2">
    <source>
        <dbReference type="EMBL" id="MCP8899395.1"/>
    </source>
</evidence>
<dbReference type="Gene3D" id="3.20.20.190">
    <property type="entry name" value="Phosphatidylinositol (PI) phosphodiesterase"/>
    <property type="match status" value="1"/>
</dbReference>
<dbReference type="RefSeq" id="WP_253967645.1">
    <property type="nucleotide sequence ID" value="NZ_JAMFTH010000001.1"/>
</dbReference>
<gene>
    <name evidence="2" type="ORF">M6D89_08815</name>
</gene>
<dbReference type="PANTHER" id="PTHR46211:SF1">
    <property type="entry name" value="GLYCEROPHOSPHODIESTER PHOSPHODIESTERASE, CYTOPLASMIC"/>
    <property type="match status" value="1"/>
</dbReference>
<dbReference type="Pfam" id="PF03009">
    <property type="entry name" value="GDPD"/>
    <property type="match status" value="1"/>
</dbReference>
<comment type="caution">
    <text evidence="2">The sequence shown here is derived from an EMBL/GenBank/DDBJ whole genome shotgun (WGS) entry which is preliminary data.</text>
</comment>
<evidence type="ECO:0000259" key="1">
    <source>
        <dbReference type="PROSITE" id="PS51704"/>
    </source>
</evidence>
<dbReference type="GO" id="GO:0008081">
    <property type="term" value="F:phosphoric diester hydrolase activity"/>
    <property type="evidence" value="ECO:0007669"/>
    <property type="project" value="InterPro"/>
</dbReference>
<dbReference type="InterPro" id="IPR017946">
    <property type="entry name" value="PLC-like_Pdiesterase_TIM-brl"/>
</dbReference>